<dbReference type="SMART" id="SM01190">
    <property type="entry name" value="EMP24_GP25L"/>
    <property type="match status" value="1"/>
</dbReference>
<keyword evidence="3" id="KW-0677">Repeat</keyword>
<protein>
    <submittedName>
        <fullName evidence="12">Uncharacterized protein</fullName>
    </submittedName>
</protein>
<sequence>MARSRHSRPFHHPILFLLLLVASANALHFYLDANEKRCFLEEIPADTVVEGHYKALEWNEAEQKYIDNPELGILVEVDELDTGHNVVRTRGPANSRFTFTSHESGDHAVCLSSNYGTAWFTKTHIRLYLDIVVGNTKPDREHDRSHVSELSSKLRDLNQKLEDIRREQQYQREREANFRDLSESTNSRALWYVIAQVVVLIVTSMNVWTEHRNPEGRTYWFNTGTKESVWEKPDDLKTPFERALNQTKWKEYFSGGRKYYYNTDTKESKWDMPDELLLLLEKVEKDGPAPTQSNALITRATAPGTQGAANPLGGADQSSSTAVALQQTFPNGDAQSGENPVLPLSTSVLPARPNLPDDPVIPHNGFATVEEGEKAFMHLLRKAGVDANWTWDQTMRSIITDPLYKALNTLAEKKAAWQKFTDALRAKEQEERDARLSKFRPAIRNMLKGNPNVFHYTTFGTADKIFAQHPIWQQAKIEAERRLVFEEYVAELKQREMQESRASRSRGINTVVALFKRLDVDVLTRWRQAHTMVIESEEWQRDPELQNLPTLDILLAFEDYSRVREREFEEQMRRSQVEKTRKERKAREGFKSLLKELVDEGKIKARTKWKHVYPLFSDDKRYLGMLGTPGSNPLELFWDVVDGMDQQLDAKINVMEGVFKRHNDKLLAAVNEAEEVKLFKVTPETSLQEFLAVVKADTNETVLRLKPVQLEEIFETLLEQALKQQADEKRRAERRQRHLQDDLRYALKKMTEPLDITLSYEEAVPLMQDLSEFKALEDDEGRRAAFTKYVKRQKERLREKDRDASEDGGSTTSRRRREPDRSERDREREKDRDKDHRDKDRDVDSRDRERETRSSRHHRHDDHDDHARRSSRDYARDKDHYSKDKDRDAKDREHGYKSSSRHHRDYDRDRDDRKKERKGTREWEEERERSTSVYRDDPREKRDRTAFEEKPPVEERSEKRARYDDDVVPEVRTKEVAAPQVVPVREETPEEGEI</sequence>
<dbReference type="Pfam" id="PF01105">
    <property type="entry name" value="EMP24_GP25L"/>
    <property type="match status" value="1"/>
</dbReference>
<evidence type="ECO:0000256" key="7">
    <source>
        <dbReference type="SAM" id="MobiDB-lite"/>
    </source>
</evidence>
<evidence type="ECO:0000256" key="3">
    <source>
        <dbReference type="ARBA" id="ARBA00022737"/>
    </source>
</evidence>
<evidence type="ECO:0000259" key="11">
    <source>
        <dbReference type="PROSITE" id="PS51676"/>
    </source>
</evidence>
<dbReference type="FunFam" id="1.10.10.440:FF:000013">
    <property type="entry name" value="pre-mRNA-processing protein 40A isoform X1"/>
    <property type="match status" value="1"/>
</dbReference>
<dbReference type="Pfam" id="PF01846">
    <property type="entry name" value="FF"/>
    <property type="match status" value="2"/>
</dbReference>
<keyword evidence="4" id="KW-0508">mRNA splicing</keyword>
<feature type="compositionally biased region" description="Basic and acidic residues" evidence="7">
    <location>
        <begin position="796"/>
        <end position="805"/>
    </location>
</feature>
<evidence type="ECO:0000256" key="4">
    <source>
        <dbReference type="ARBA" id="ARBA00023187"/>
    </source>
</evidence>
<dbReference type="Gene3D" id="1.10.10.440">
    <property type="entry name" value="FF domain"/>
    <property type="match status" value="4"/>
</dbReference>
<feature type="compositionally biased region" description="Basic and acidic residues" evidence="7">
    <location>
        <begin position="817"/>
        <end position="854"/>
    </location>
</feature>
<dbReference type="Gene3D" id="2.20.70.10">
    <property type="match status" value="2"/>
</dbReference>
<dbReference type="Pfam" id="PF00397">
    <property type="entry name" value="WW"/>
    <property type="match status" value="1"/>
</dbReference>
<dbReference type="Proteomes" id="UP000308730">
    <property type="component" value="Unassembled WGS sequence"/>
</dbReference>
<feature type="chain" id="PRO_5020965654" evidence="8">
    <location>
        <begin position="27"/>
        <end position="994"/>
    </location>
</feature>
<dbReference type="InterPro" id="IPR036020">
    <property type="entry name" value="WW_dom_sf"/>
</dbReference>
<keyword evidence="8" id="KW-0732">Signal</keyword>
<feature type="domain" description="WW" evidence="9">
    <location>
        <begin position="249"/>
        <end position="275"/>
    </location>
</feature>
<dbReference type="InterPro" id="IPR009038">
    <property type="entry name" value="GOLD_dom"/>
</dbReference>
<evidence type="ECO:0000256" key="8">
    <source>
        <dbReference type="SAM" id="SignalP"/>
    </source>
</evidence>
<evidence type="ECO:0000256" key="1">
    <source>
        <dbReference type="ARBA" id="ARBA00004123"/>
    </source>
</evidence>
<dbReference type="SUPFAM" id="SSF51045">
    <property type="entry name" value="WW domain"/>
    <property type="match status" value="2"/>
</dbReference>
<accession>A0A4S4N228</accession>
<keyword evidence="13" id="KW-1185">Reference proteome</keyword>
<evidence type="ECO:0000313" key="12">
    <source>
        <dbReference type="EMBL" id="THH32385.1"/>
    </source>
</evidence>
<gene>
    <name evidence="12" type="ORF">EUX98_g1790</name>
</gene>
<dbReference type="EMBL" id="SGPM01000023">
    <property type="protein sequence ID" value="THH32385.1"/>
    <property type="molecule type" value="Genomic_DNA"/>
</dbReference>
<proteinExistence type="predicted"/>
<name>A0A4S4N228_9APHY</name>
<dbReference type="InterPro" id="IPR002713">
    <property type="entry name" value="FF_domain"/>
</dbReference>
<dbReference type="GO" id="GO:0005685">
    <property type="term" value="C:U1 snRNP"/>
    <property type="evidence" value="ECO:0007669"/>
    <property type="project" value="TreeGrafter"/>
</dbReference>
<dbReference type="AlphaFoldDB" id="A0A4S4N228"/>
<evidence type="ECO:0000256" key="5">
    <source>
        <dbReference type="ARBA" id="ARBA00023242"/>
    </source>
</evidence>
<dbReference type="SMART" id="SM00456">
    <property type="entry name" value="WW"/>
    <property type="match status" value="2"/>
</dbReference>
<reference evidence="12 13" key="1">
    <citation type="submission" date="2019-02" db="EMBL/GenBank/DDBJ databases">
        <title>Genome sequencing of the rare red list fungi Antrodiella citrinella (Flaviporus citrinellus).</title>
        <authorList>
            <person name="Buettner E."/>
            <person name="Kellner H."/>
        </authorList>
    </citation>
    <scope>NUCLEOTIDE SEQUENCE [LARGE SCALE GENOMIC DNA]</scope>
    <source>
        <strain evidence="12 13">DSM 108506</strain>
    </source>
</reference>
<dbReference type="InterPro" id="IPR001202">
    <property type="entry name" value="WW_dom"/>
</dbReference>
<feature type="domain" description="GOLD" evidence="10">
    <location>
        <begin position="36"/>
        <end position="131"/>
    </location>
</feature>
<dbReference type="PROSITE" id="PS51676">
    <property type="entry name" value="FF"/>
    <property type="match status" value="1"/>
</dbReference>
<feature type="compositionally biased region" description="Basic and acidic residues" evidence="7">
    <location>
        <begin position="861"/>
        <end position="896"/>
    </location>
</feature>
<dbReference type="GO" id="GO:0003723">
    <property type="term" value="F:RNA binding"/>
    <property type="evidence" value="ECO:0007669"/>
    <property type="project" value="TreeGrafter"/>
</dbReference>
<evidence type="ECO:0000259" key="9">
    <source>
        <dbReference type="PROSITE" id="PS50020"/>
    </source>
</evidence>
<feature type="compositionally biased region" description="Basic and acidic residues" evidence="7">
    <location>
        <begin position="904"/>
        <end position="975"/>
    </location>
</feature>
<dbReference type="GO" id="GO:0071004">
    <property type="term" value="C:U2-type prespliceosome"/>
    <property type="evidence" value="ECO:0007669"/>
    <property type="project" value="TreeGrafter"/>
</dbReference>
<keyword evidence="2" id="KW-0507">mRNA processing</keyword>
<feature type="signal peptide" evidence="8">
    <location>
        <begin position="1"/>
        <end position="26"/>
    </location>
</feature>
<dbReference type="CDD" id="cd00201">
    <property type="entry name" value="WW"/>
    <property type="match status" value="2"/>
</dbReference>
<dbReference type="SMART" id="SM00441">
    <property type="entry name" value="FF"/>
    <property type="match status" value="4"/>
</dbReference>
<dbReference type="GO" id="GO:0045292">
    <property type="term" value="P:mRNA cis splicing, via spliceosome"/>
    <property type="evidence" value="ECO:0007669"/>
    <property type="project" value="InterPro"/>
</dbReference>
<keyword evidence="5" id="KW-0539">Nucleus</keyword>
<organism evidence="12 13">
    <name type="scientific">Antrodiella citrinella</name>
    <dbReference type="NCBI Taxonomy" id="2447956"/>
    <lineage>
        <taxon>Eukaryota</taxon>
        <taxon>Fungi</taxon>
        <taxon>Dikarya</taxon>
        <taxon>Basidiomycota</taxon>
        <taxon>Agaricomycotina</taxon>
        <taxon>Agaricomycetes</taxon>
        <taxon>Polyporales</taxon>
        <taxon>Steccherinaceae</taxon>
        <taxon>Antrodiella</taxon>
    </lineage>
</organism>
<dbReference type="PANTHER" id="PTHR11864">
    <property type="entry name" value="PRE-MRNA-PROCESSING PROTEIN PRP40"/>
    <property type="match status" value="1"/>
</dbReference>
<comment type="subcellular location">
    <subcellularLocation>
        <location evidence="1">Nucleus</location>
    </subcellularLocation>
</comment>
<dbReference type="PANTHER" id="PTHR11864:SF0">
    <property type="entry name" value="PRP40 PRE-MRNA PROCESSING FACTOR 40 HOMOLOG A (YEAST)"/>
    <property type="match status" value="1"/>
</dbReference>
<dbReference type="InterPro" id="IPR039726">
    <property type="entry name" value="Prp40-like"/>
</dbReference>
<keyword evidence="6" id="KW-0175">Coiled coil</keyword>
<dbReference type="PROSITE" id="PS50866">
    <property type="entry name" value="GOLD"/>
    <property type="match status" value="1"/>
</dbReference>
<evidence type="ECO:0000259" key="10">
    <source>
        <dbReference type="PROSITE" id="PS50866"/>
    </source>
</evidence>
<evidence type="ECO:0000313" key="13">
    <source>
        <dbReference type="Proteomes" id="UP000308730"/>
    </source>
</evidence>
<dbReference type="InterPro" id="IPR036517">
    <property type="entry name" value="FF_domain_sf"/>
</dbReference>
<dbReference type="PROSITE" id="PS50020">
    <property type="entry name" value="WW_DOMAIN_2"/>
    <property type="match status" value="2"/>
</dbReference>
<dbReference type="SUPFAM" id="SSF81698">
    <property type="entry name" value="FF domain"/>
    <property type="match status" value="4"/>
</dbReference>
<feature type="coiled-coil region" evidence="6">
    <location>
        <begin position="147"/>
        <end position="174"/>
    </location>
</feature>
<feature type="domain" description="WW" evidence="9">
    <location>
        <begin position="208"/>
        <end position="235"/>
    </location>
</feature>
<feature type="domain" description="FF" evidence="11">
    <location>
        <begin position="582"/>
        <end position="643"/>
    </location>
</feature>
<comment type="caution">
    <text evidence="12">The sequence shown here is derived from an EMBL/GenBank/DDBJ whole genome shotgun (WGS) entry which is preliminary data.</text>
</comment>
<evidence type="ECO:0000256" key="2">
    <source>
        <dbReference type="ARBA" id="ARBA00022664"/>
    </source>
</evidence>
<evidence type="ECO:0000256" key="6">
    <source>
        <dbReference type="SAM" id="Coils"/>
    </source>
</evidence>
<dbReference type="OrthoDB" id="187617at2759"/>
<feature type="region of interest" description="Disordered" evidence="7">
    <location>
        <begin position="793"/>
        <end position="994"/>
    </location>
</feature>
<feature type="coiled-coil region" evidence="6">
    <location>
        <begin position="715"/>
        <end position="742"/>
    </location>
</feature>